<gene>
    <name evidence="1" type="ORF">QJS64_20260</name>
</gene>
<proteinExistence type="predicted"/>
<organism evidence="1 2">
    <name type="scientific">Paraclostridium bifermentans</name>
    <name type="common">Clostridium bifermentans</name>
    <dbReference type="NCBI Taxonomy" id="1490"/>
    <lineage>
        <taxon>Bacteria</taxon>
        <taxon>Bacillati</taxon>
        <taxon>Bacillota</taxon>
        <taxon>Clostridia</taxon>
        <taxon>Peptostreptococcales</taxon>
        <taxon>Peptostreptococcaceae</taxon>
        <taxon>Paraclostridium</taxon>
    </lineage>
</organism>
<sequence length="102" mass="12199">MFNLEKVNEILSYRKWTEEHKVDAPTEWWDVLPKIFAKDIDRTIEYLRNCNEEDLAVLTEQFEDIAAESQSEKFITFIEELQIKYPNIDMKQDIEGAKQVIE</sequence>
<keyword evidence="2" id="KW-1185">Reference proteome</keyword>
<dbReference type="Proteomes" id="UP001239169">
    <property type="component" value="Plasmid unnamed4"/>
</dbReference>
<name>A0ABY8R7Q7_PARBF</name>
<evidence type="ECO:0000313" key="1">
    <source>
        <dbReference type="EMBL" id="WGX77594.1"/>
    </source>
</evidence>
<reference evidence="1 2" key="1">
    <citation type="submission" date="2023-04" db="EMBL/GenBank/DDBJ databases">
        <title>Bacteria Genome Submission.</title>
        <authorList>
            <person name="Isaac P."/>
        </authorList>
    </citation>
    <scope>NUCLEOTIDE SEQUENCE [LARGE SCALE GENOMIC DNA]</scope>
    <source>
        <strain evidence="1 2">SampleS7P1</strain>
        <plasmid evidence="1 2">unnamed4</plasmid>
    </source>
</reference>
<geneLocation type="plasmid" evidence="1 2">
    <name>unnamed4</name>
</geneLocation>
<protein>
    <submittedName>
        <fullName evidence="1">Uncharacterized protein</fullName>
    </submittedName>
</protein>
<keyword evidence="1" id="KW-0614">Plasmid</keyword>
<accession>A0ABY8R7Q7</accession>
<evidence type="ECO:0000313" key="2">
    <source>
        <dbReference type="Proteomes" id="UP001239169"/>
    </source>
</evidence>
<dbReference type="EMBL" id="CP124689">
    <property type="protein sequence ID" value="WGX77594.1"/>
    <property type="molecule type" value="Genomic_DNA"/>
</dbReference>